<evidence type="ECO:0000256" key="3">
    <source>
        <dbReference type="ARBA" id="ARBA00023163"/>
    </source>
</evidence>
<accession>A0A919U9S2</accession>
<organism evidence="5 6">
    <name type="scientific">Dactylosporangium siamense</name>
    <dbReference type="NCBI Taxonomy" id="685454"/>
    <lineage>
        <taxon>Bacteria</taxon>
        <taxon>Bacillati</taxon>
        <taxon>Actinomycetota</taxon>
        <taxon>Actinomycetes</taxon>
        <taxon>Micromonosporales</taxon>
        <taxon>Micromonosporaceae</taxon>
        <taxon>Dactylosporangium</taxon>
    </lineage>
</organism>
<dbReference type="InterPro" id="IPR046335">
    <property type="entry name" value="LacI/GalR-like_sensor"/>
</dbReference>
<evidence type="ECO:0000256" key="1">
    <source>
        <dbReference type="ARBA" id="ARBA00023015"/>
    </source>
</evidence>
<evidence type="ECO:0000313" key="6">
    <source>
        <dbReference type="Proteomes" id="UP000660611"/>
    </source>
</evidence>
<evidence type="ECO:0000256" key="2">
    <source>
        <dbReference type="ARBA" id="ARBA00023125"/>
    </source>
</evidence>
<keyword evidence="1" id="KW-0805">Transcription regulation</keyword>
<dbReference type="PRINTS" id="PR00036">
    <property type="entry name" value="HTHLACI"/>
</dbReference>
<dbReference type="InterPro" id="IPR010982">
    <property type="entry name" value="Lambda_DNA-bd_dom_sf"/>
</dbReference>
<dbReference type="SUPFAM" id="SSF53822">
    <property type="entry name" value="Periplasmic binding protein-like I"/>
    <property type="match status" value="1"/>
</dbReference>
<gene>
    <name evidence="5" type="ORF">Dsi01nite_052580</name>
</gene>
<dbReference type="PROSITE" id="PS00356">
    <property type="entry name" value="HTH_LACI_1"/>
    <property type="match status" value="1"/>
</dbReference>
<keyword evidence="6" id="KW-1185">Reference proteome</keyword>
<protein>
    <submittedName>
        <fullName evidence="5">LacI family transcriptional regulator</fullName>
    </submittedName>
</protein>
<keyword evidence="2" id="KW-0238">DNA-binding</keyword>
<proteinExistence type="predicted"/>
<feature type="domain" description="HTH lacI-type" evidence="4">
    <location>
        <begin position="8"/>
        <end position="62"/>
    </location>
</feature>
<dbReference type="Pfam" id="PF13377">
    <property type="entry name" value="Peripla_BP_3"/>
    <property type="match status" value="1"/>
</dbReference>
<name>A0A919U9S2_9ACTN</name>
<reference evidence="5" key="1">
    <citation type="submission" date="2021-01" db="EMBL/GenBank/DDBJ databases">
        <title>Whole genome shotgun sequence of Dactylosporangium siamense NBRC 106093.</title>
        <authorList>
            <person name="Komaki H."/>
            <person name="Tamura T."/>
        </authorList>
    </citation>
    <scope>NUCLEOTIDE SEQUENCE</scope>
    <source>
        <strain evidence="5">NBRC 106093</strain>
    </source>
</reference>
<dbReference type="Pfam" id="PF00356">
    <property type="entry name" value="LacI"/>
    <property type="match status" value="1"/>
</dbReference>
<keyword evidence="3" id="KW-0804">Transcription</keyword>
<evidence type="ECO:0000313" key="5">
    <source>
        <dbReference type="EMBL" id="GIG47217.1"/>
    </source>
</evidence>
<dbReference type="CDD" id="cd01574">
    <property type="entry name" value="PBP1_LacI"/>
    <property type="match status" value="1"/>
</dbReference>
<dbReference type="SUPFAM" id="SSF47413">
    <property type="entry name" value="lambda repressor-like DNA-binding domains"/>
    <property type="match status" value="1"/>
</dbReference>
<dbReference type="SMART" id="SM00354">
    <property type="entry name" value="HTH_LACI"/>
    <property type="match status" value="1"/>
</dbReference>
<dbReference type="Gene3D" id="3.40.50.2300">
    <property type="match status" value="2"/>
</dbReference>
<dbReference type="Proteomes" id="UP000660611">
    <property type="component" value="Unassembled WGS sequence"/>
</dbReference>
<dbReference type="InterPro" id="IPR000843">
    <property type="entry name" value="HTH_LacI"/>
</dbReference>
<dbReference type="GO" id="GO:0000976">
    <property type="term" value="F:transcription cis-regulatory region binding"/>
    <property type="evidence" value="ECO:0007669"/>
    <property type="project" value="TreeGrafter"/>
</dbReference>
<dbReference type="EMBL" id="BONQ01000081">
    <property type="protein sequence ID" value="GIG47217.1"/>
    <property type="molecule type" value="Genomic_DNA"/>
</dbReference>
<dbReference type="AlphaFoldDB" id="A0A919U9S2"/>
<dbReference type="PROSITE" id="PS50932">
    <property type="entry name" value="HTH_LACI_2"/>
    <property type="match status" value="1"/>
</dbReference>
<evidence type="ECO:0000259" key="4">
    <source>
        <dbReference type="PROSITE" id="PS50932"/>
    </source>
</evidence>
<dbReference type="PANTHER" id="PTHR30146">
    <property type="entry name" value="LACI-RELATED TRANSCRIPTIONAL REPRESSOR"/>
    <property type="match status" value="1"/>
</dbReference>
<dbReference type="InterPro" id="IPR028082">
    <property type="entry name" value="Peripla_BP_I"/>
</dbReference>
<dbReference type="PANTHER" id="PTHR30146:SF153">
    <property type="entry name" value="LACTOSE OPERON REPRESSOR"/>
    <property type="match status" value="1"/>
</dbReference>
<dbReference type="GO" id="GO:0003700">
    <property type="term" value="F:DNA-binding transcription factor activity"/>
    <property type="evidence" value="ECO:0007669"/>
    <property type="project" value="TreeGrafter"/>
</dbReference>
<dbReference type="CDD" id="cd01392">
    <property type="entry name" value="HTH_LacI"/>
    <property type="match status" value="1"/>
</dbReference>
<dbReference type="Gene3D" id="1.10.260.40">
    <property type="entry name" value="lambda repressor-like DNA-binding domains"/>
    <property type="match status" value="1"/>
</dbReference>
<sequence length="342" mass="36190">MMVQRRPAVVYDVARLAGVSHQTVSRVLNDHPSVSQTTRQRVLDAVRQLGYRPNAMARGLAGRRSRIVGVVSFDTLLYGPAATLLGVERAARTAGYGVSIATVERIDRPAVMSATGALAEQSVAGVVVIAPQTAATAALRNMPAGMPAVAVEADTGGAIPTISVNQIAGARMAVEHLLRLGHRTVWHLSGPRDWLETRGRIDGWRAALVAAGSPVPPLMTGDWSARSGHEAGMRLAARGDVTAVFAGNDQMALGMMSAFHERGIRVPDDVSIVGFDDIPEAAYLSPPLTTVRQDFDEVGRRCMAALLRLIEADRLEGPARSAADPVVAPSLVVRHSTAAPAR</sequence>
<comment type="caution">
    <text evidence="5">The sequence shown here is derived from an EMBL/GenBank/DDBJ whole genome shotgun (WGS) entry which is preliminary data.</text>
</comment>